<organism evidence="1 3">
    <name type="scientific">Raoultella planticola</name>
    <name type="common">Klebsiella planticola</name>
    <dbReference type="NCBI Taxonomy" id="575"/>
    <lineage>
        <taxon>Bacteria</taxon>
        <taxon>Pseudomonadati</taxon>
        <taxon>Pseudomonadota</taxon>
        <taxon>Gammaproteobacteria</taxon>
        <taxon>Enterobacterales</taxon>
        <taxon>Enterobacteriaceae</taxon>
        <taxon>Klebsiella/Raoultella group</taxon>
        <taxon>Raoultella</taxon>
    </lineage>
</organism>
<name>A0AAN5L2T5_RAOPL</name>
<dbReference type="InterPro" id="IPR028964">
    <property type="entry name" value="Imm8"/>
</dbReference>
<dbReference type="EMBL" id="JAXUDK010000005">
    <property type="protein sequence ID" value="MDZ7465685.1"/>
    <property type="molecule type" value="Genomic_DNA"/>
</dbReference>
<dbReference type="AlphaFoldDB" id="A0AAN5L2T5"/>
<dbReference type="Proteomes" id="UP001293169">
    <property type="component" value="Unassembled WGS sequence"/>
</dbReference>
<accession>A0AAN5L2T5</accession>
<keyword evidence="4" id="KW-1185">Reference proteome</keyword>
<gene>
    <name evidence="1" type="ORF">I8Y23_004453</name>
    <name evidence="2" type="ORF">U5E74_08405</name>
</gene>
<reference evidence="1" key="1">
    <citation type="journal article" date="2018" name="Genome Biol.">
        <title>SKESA: strategic k-mer extension for scrupulous assemblies.</title>
        <authorList>
            <person name="Souvorov A."/>
            <person name="Agarwala R."/>
            <person name="Lipman D.J."/>
        </authorList>
    </citation>
    <scope>NUCLEOTIDE SEQUENCE</scope>
    <source>
        <strain evidence="1">MISC063</strain>
    </source>
</reference>
<evidence type="ECO:0000313" key="2">
    <source>
        <dbReference type="EMBL" id="MDZ7465685.1"/>
    </source>
</evidence>
<reference evidence="2 4" key="3">
    <citation type="submission" date="2023-12" db="EMBL/GenBank/DDBJ databases">
        <title>N/s.</title>
        <authorList>
            <person name="Dale J."/>
        </authorList>
    </citation>
    <scope>NUCLEOTIDE SEQUENCE [LARGE SCALE GENOMIC DNA]</scope>
    <source>
        <strain evidence="2 4">2023EL-01226</strain>
    </source>
</reference>
<reference evidence="1" key="2">
    <citation type="submission" date="2020-11" db="EMBL/GenBank/DDBJ databases">
        <authorList>
            <consortium name="NCBI Pathogen Detection Project"/>
        </authorList>
    </citation>
    <scope>NUCLEOTIDE SEQUENCE</scope>
    <source>
        <strain evidence="1">MISC063</strain>
    </source>
</reference>
<dbReference type="RefSeq" id="WP_032691096.1">
    <property type="nucleotide sequence ID" value="NZ_CP023874.1"/>
</dbReference>
<evidence type="ECO:0000313" key="4">
    <source>
        <dbReference type="Proteomes" id="UP001293169"/>
    </source>
</evidence>
<evidence type="ECO:0000313" key="3">
    <source>
        <dbReference type="Proteomes" id="UP000864422"/>
    </source>
</evidence>
<protein>
    <submittedName>
        <fullName evidence="2">Immunity 8 family protein</fullName>
    </submittedName>
</protein>
<dbReference type="Pfam" id="PF15586">
    <property type="entry name" value="Imm8"/>
    <property type="match status" value="1"/>
</dbReference>
<comment type="caution">
    <text evidence="1">The sequence shown here is derived from an EMBL/GenBank/DDBJ whole genome shotgun (WGS) entry which is preliminary data.</text>
</comment>
<dbReference type="Proteomes" id="UP000864422">
    <property type="component" value="Unassembled WGS sequence"/>
</dbReference>
<dbReference type="EMBL" id="DACSEA010000025">
    <property type="protein sequence ID" value="HAT1608087.1"/>
    <property type="molecule type" value="Genomic_DNA"/>
</dbReference>
<sequence>MKALLKELRSLEIEDDLINYWPEDPEIFGSWVRAMIGPDDEEGAECFDMLICTPKWLQNEAEKNNIFLGKGMIIINEYDYDKIVTFVKKQIADCHADTWSKIAQKLSRFSFWEYEDYQPR</sequence>
<evidence type="ECO:0000313" key="1">
    <source>
        <dbReference type="EMBL" id="HAT1608087.1"/>
    </source>
</evidence>
<proteinExistence type="predicted"/>